<dbReference type="EMBL" id="JABCJD010000002">
    <property type="protein sequence ID" value="NVO26946.1"/>
    <property type="molecule type" value="Genomic_DNA"/>
</dbReference>
<dbReference type="InterPro" id="IPR029044">
    <property type="entry name" value="Nucleotide-diphossugar_trans"/>
</dbReference>
<evidence type="ECO:0000313" key="2">
    <source>
        <dbReference type="Proteomes" id="UP000523601"/>
    </source>
</evidence>
<dbReference type="InterPro" id="IPR003329">
    <property type="entry name" value="Cytidylyl_trans"/>
</dbReference>
<dbReference type="PANTHER" id="PTHR21485:SF6">
    <property type="entry name" value="N-ACYLNEURAMINATE CYTIDYLYLTRANSFERASE-RELATED"/>
    <property type="match status" value="1"/>
</dbReference>
<name>A0ABX2PDA6_9RHOB</name>
<dbReference type="Proteomes" id="UP000523601">
    <property type="component" value="Unassembled WGS sequence"/>
</dbReference>
<gene>
    <name evidence="1" type="ORF">HJ526_05915</name>
</gene>
<accession>A0ABX2PDA6</accession>
<dbReference type="PANTHER" id="PTHR21485">
    <property type="entry name" value="HAD SUPERFAMILY MEMBERS CMAS AND KDSC"/>
    <property type="match status" value="1"/>
</dbReference>
<reference evidence="1 2" key="1">
    <citation type="submission" date="2020-04" db="EMBL/GenBank/DDBJ databases">
        <title>Donghicola sp., a member of the Rhodobacteraceae family isolated from mangrove forest in Thailand.</title>
        <authorList>
            <person name="Charoenyingcharoen P."/>
            <person name="Yukphan P."/>
        </authorList>
    </citation>
    <scope>NUCLEOTIDE SEQUENCE [LARGE SCALE GENOMIC DNA]</scope>
    <source>
        <strain evidence="1 2">C2-DW-16</strain>
    </source>
</reference>
<dbReference type="Pfam" id="PF02348">
    <property type="entry name" value="CTP_transf_3"/>
    <property type="match status" value="1"/>
</dbReference>
<proteinExistence type="predicted"/>
<organism evidence="1 2">
    <name type="scientific">Donghicola mangrovi</name>
    <dbReference type="NCBI Taxonomy" id="2729614"/>
    <lineage>
        <taxon>Bacteria</taxon>
        <taxon>Pseudomonadati</taxon>
        <taxon>Pseudomonadota</taxon>
        <taxon>Alphaproteobacteria</taxon>
        <taxon>Rhodobacterales</taxon>
        <taxon>Roseobacteraceae</taxon>
        <taxon>Donghicola</taxon>
    </lineage>
</organism>
<keyword evidence="1" id="KW-0808">Transferase</keyword>
<protein>
    <submittedName>
        <fullName evidence="1">Acylneuraminate cytidylyltransferase family protein</fullName>
    </submittedName>
</protein>
<keyword evidence="1" id="KW-0548">Nucleotidyltransferase</keyword>
<dbReference type="CDD" id="cd02513">
    <property type="entry name" value="CMP-NeuAc_Synthase"/>
    <property type="match status" value="1"/>
</dbReference>
<evidence type="ECO:0000313" key="1">
    <source>
        <dbReference type="EMBL" id="NVO26946.1"/>
    </source>
</evidence>
<sequence>MRVAIICARGGSKGVPRKNVRDIAGKPLIAWSVEQALDSGVFQDVIVSSDDPEILDVAGKAGATFLVERPAEFATDSASVLPAIEHGLAQWEEAKKQQVTTFVLLQPTSPTRATNDIVGAIELFETAGVGSVVTGSLAKASPYFSMLEEQPDGSVAVSKRVDPPYVRRQDAPKCYEMNGSIYVIDRVRFSSDQRSLYPDTRIYEMSEEASVDIDTELDFKLAELILRDR</sequence>
<dbReference type="SUPFAM" id="SSF53448">
    <property type="entry name" value="Nucleotide-diphospho-sugar transferases"/>
    <property type="match status" value="1"/>
</dbReference>
<dbReference type="InterPro" id="IPR050793">
    <property type="entry name" value="CMP-NeuNAc_synthase"/>
</dbReference>
<dbReference type="GO" id="GO:0016779">
    <property type="term" value="F:nucleotidyltransferase activity"/>
    <property type="evidence" value="ECO:0007669"/>
    <property type="project" value="UniProtKB-KW"/>
</dbReference>
<keyword evidence="2" id="KW-1185">Reference proteome</keyword>
<comment type="caution">
    <text evidence="1">The sequence shown here is derived from an EMBL/GenBank/DDBJ whole genome shotgun (WGS) entry which is preliminary data.</text>
</comment>
<dbReference type="Gene3D" id="3.90.550.10">
    <property type="entry name" value="Spore Coat Polysaccharide Biosynthesis Protein SpsA, Chain A"/>
    <property type="match status" value="1"/>
</dbReference>
<dbReference type="RefSeq" id="WP_176853355.1">
    <property type="nucleotide sequence ID" value="NZ_JABCJD010000002.1"/>
</dbReference>